<dbReference type="InterPro" id="IPR004360">
    <property type="entry name" value="Glyas_Fos-R_dOase_dom"/>
</dbReference>
<reference evidence="2 3" key="1">
    <citation type="submission" date="2018-03" db="EMBL/GenBank/DDBJ databases">
        <title>Alkalicoccus saliphilus sp. nov., isolated from a mineral pool.</title>
        <authorList>
            <person name="Zhao B."/>
        </authorList>
    </citation>
    <scope>NUCLEOTIDE SEQUENCE [LARGE SCALE GENOMIC DNA]</scope>
    <source>
        <strain evidence="2 3">6AG</strain>
    </source>
</reference>
<name>A0A2T4U9P9_9BACI</name>
<feature type="domain" description="VOC" evidence="1">
    <location>
        <begin position="4"/>
        <end position="119"/>
    </location>
</feature>
<gene>
    <name evidence="2" type="ORF">C6Y45_01710</name>
</gene>
<dbReference type="InterPro" id="IPR037523">
    <property type="entry name" value="VOC_core"/>
</dbReference>
<dbReference type="SUPFAM" id="SSF54593">
    <property type="entry name" value="Glyoxalase/Bleomycin resistance protein/Dihydroxybiphenyl dioxygenase"/>
    <property type="match status" value="1"/>
</dbReference>
<dbReference type="OrthoDB" id="9813630at2"/>
<dbReference type="Pfam" id="PF00903">
    <property type="entry name" value="Glyoxalase"/>
    <property type="match status" value="1"/>
</dbReference>
<dbReference type="PROSITE" id="PS51819">
    <property type="entry name" value="VOC"/>
    <property type="match status" value="1"/>
</dbReference>
<keyword evidence="3" id="KW-1185">Reference proteome</keyword>
<dbReference type="RefSeq" id="WP_107583299.1">
    <property type="nucleotide sequence ID" value="NZ_PZJJ01000002.1"/>
</dbReference>
<evidence type="ECO:0000259" key="1">
    <source>
        <dbReference type="PROSITE" id="PS51819"/>
    </source>
</evidence>
<evidence type="ECO:0000313" key="3">
    <source>
        <dbReference type="Proteomes" id="UP000240509"/>
    </source>
</evidence>
<protein>
    <submittedName>
        <fullName evidence="2">Glyoxalase</fullName>
    </submittedName>
</protein>
<evidence type="ECO:0000313" key="2">
    <source>
        <dbReference type="EMBL" id="PTL40122.1"/>
    </source>
</evidence>
<dbReference type="PANTHER" id="PTHR39175">
    <property type="entry name" value="FAMILY PROTEIN, PUTATIVE (AFU_ORTHOLOGUE AFUA_3G15060)-RELATED"/>
    <property type="match status" value="1"/>
</dbReference>
<organism evidence="2 3">
    <name type="scientific">Alkalicoccus saliphilus</name>
    <dbReference type="NCBI Taxonomy" id="200989"/>
    <lineage>
        <taxon>Bacteria</taxon>
        <taxon>Bacillati</taxon>
        <taxon>Bacillota</taxon>
        <taxon>Bacilli</taxon>
        <taxon>Bacillales</taxon>
        <taxon>Bacillaceae</taxon>
        <taxon>Alkalicoccus</taxon>
    </lineage>
</organism>
<accession>A0A2T4U9P9</accession>
<sequence>MSTGIHHAQITIPRNEEEKAKDFYCGILGLKEIDKPESLKKRGGFWLQAGNLEVHAGTEDGFDRFQTKAHLAYEVTDLNLWRNKLADQGIIILESVPIPGMERFEFRDPFGNRVEMLQRVNKEDSKNESLV</sequence>
<proteinExistence type="predicted"/>
<dbReference type="InterPro" id="IPR029068">
    <property type="entry name" value="Glyas_Bleomycin-R_OHBP_Dase"/>
</dbReference>
<comment type="caution">
    <text evidence="2">The sequence shown here is derived from an EMBL/GenBank/DDBJ whole genome shotgun (WGS) entry which is preliminary data.</text>
</comment>
<dbReference type="Proteomes" id="UP000240509">
    <property type="component" value="Unassembled WGS sequence"/>
</dbReference>
<dbReference type="AlphaFoldDB" id="A0A2T4U9P9"/>
<dbReference type="Gene3D" id="3.10.180.10">
    <property type="entry name" value="2,3-Dihydroxybiphenyl 1,2-Dioxygenase, domain 1"/>
    <property type="match status" value="1"/>
</dbReference>
<dbReference type="EMBL" id="PZJJ01000002">
    <property type="protein sequence ID" value="PTL40122.1"/>
    <property type="molecule type" value="Genomic_DNA"/>
</dbReference>
<dbReference type="PANTHER" id="PTHR39175:SF1">
    <property type="entry name" value="FAMILY PROTEIN, PUTATIVE (AFU_ORTHOLOGUE AFUA_3G15060)-RELATED"/>
    <property type="match status" value="1"/>
</dbReference>